<evidence type="ECO:0000259" key="3">
    <source>
        <dbReference type="PROSITE" id="PS50405"/>
    </source>
</evidence>
<dbReference type="SFLD" id="SFLDS00019">
    <property type="entry name" value="Glutathione_Transferase_(cytos"/>
    <property type="match status" value="1"/>
</dbReference>
<dbReference type="PROSITE" id="PS50405">
    <property type="entry name" value="GST_CTER"/>
    <property type="match status" value="1"/>
</dbReference>
<dbReference type="InterPro" id="IPR036282">
    <property type="entry name" value="Glutathione-S-Trfase_C_sf"/>
</dbReference>
<evidence type="ECO:0000313" key="4">
    <source>
        <dbReference type="EMBL" id="MFC3631001.1"/>
    </source>
</evidence>
<evidence type="ECO:0000259" key="2">
    <source>
        <dbReference type="PROSITE" id="PS50404"/>
    </source>
</evidence>
<dbReference type="InterPro" id="IPR036249">
    <property type="entry name" value="Thioredoxin-like_sf"/>
</dbReference>
<dbReference type="InterPro" id="IPR034330">
    <property type="entry name" value="GST_Zeta_C"/>
</dbReference>
<evidence type="ECO:0000256" key="1">
    <source>
        <dbReference type="ARBA" id="ARBA00010007"/>
    </source>
</evidence>
<dbReference type="SUPFAM" id="SSF52833">
    <property type="entry name" value="Thioredoxin-like"/>
    <property type="match status" value="1"/>
</dbReference>
<dbReference type="EMBL" id="JBHRXY010000017">
    <property type="protein sequence ID" value="MFC3631001.1"/>
    <property type="molecule type" value="Genomic_DNA"/>
</dbReference>
<dbReference type="InterPro" id="IPR005955">
    <property type="entry name" value="GST_Zeta"/>
</dbReference>
<gene>
    <name evidence="4" type="primary">maiA</name>
    <name evidence="4" type="ORF">ACFOM8_16285</name>
</gene>
<dbReference type="PROSITE" id="PS50404">
    <property type="entry name" value="GST_NTER"/>
    <property type="match status" value="1"/>
</dbReference>
<keyword evidence="5" id="KW-1185">Reference proteome</keyword>
<comment type="caution">
    <text evidence="4">The sequence shown here is derived from an EMBL/GenBank/DDBJ whole genome shotgun (WGS) entry which is preliminary data.</text>
</comment>
<keyword evidence="4" id="KW-0413">Isomerase</keyword>
<dbReference type="NCBIfam" id="TIGR01262">
    <property type="entry name" value="maiA"/>
    <property type="match status" value="1"/>
</dbReference>
<dbReference type="Gene3D" id="1.20.1050.10">
    <property type="match status" value="1"/>
</dbReference>
<accession>A0ABV7U7V1</accession>
<dbReference type="GO" id="GO:0016034">
    <property type="term" value="F:maleylacetoacetate isomerase activity"/>
    <property type="evidence" value="ECO:0007669"/>
    <property type="project" value="UniProtKB-EC"/>
</dbReference>
<feature type="domain" description="GST N-terminal" evidence="2">
    <location>
        <begin position="1"/>
        <end position="82"/>
    </location>
</feature>
<reference evidence="5" key="1">
    <citation type="journal article" date="2019" name="Int. J. Syst. Evol. Microbiol.">
        <title>The Global Catalogue of Microorganisms (GCM) 10K type strain sequencing project: providing services to taxonomists for standard genome sequencing and annotation.</title>
        <authorList>
            <consortium name="The Broad Institute Genomics Platform"/>
            <consortium name="The Broad Institute Genome Sequencing Center for Infectious Disease"/>
            <person name="Wu L."/>
            <person name="Ma J."/>
        </authorList>
    </citation>
    <scope>NUCLEOTIDE SEQUENCE [LARGE SCALE GENOMIC DNA]</scope>
    <source>
        <strain evidence="5">KCTC 42473</strain>
    </source>
</reference>
<dbReference type="PANTHER" id="PTHR42673:SF4">
    <property type="entry name" value="MALEYLACETOACETATE ISOMERASE"/>
    <property type="match status" value="1"/>
</dbReference>
<proteinExistence type="inferred from homology"/>
<dbReference type="InterPro" id="IPR034333">
    <property type="entry name" value="GST_Zeta_N"/>
</dbReference>
<dbReference type="Pfam" id="PF02798">
    <property type="entry name" value="GST_N"/>
    <property type="match status" value="1"/>
</dbReference>
<dbReference type="Proteomes" id="UP001595539">
    <property type="component" value="Unassembled WGS sequence"/>
</dbReference>
<protein>
    <submittedName>
        <fullName evidence="4">Maleylacetoacetate isomerase</fullName>
        <ecNumber evidence="4">5.2.1.2</ecNumber>
    </submittedName>
</protein>
<dbReference type="CDD" id="cd03191">
    <property type="entry name" value="GST_C_Zeta"/>
    <property type="match status" value="1"/>
</dbReference>
<dbReference type="InterPro" id="IPR040079">
    <property type="entry name" value="Glutathione_S-Trfase"/>
</dbReference>
<feature type="domain" description="GST C-terminal" evidence="3">
    <location>
        <begin position="87"/>
        <end position="219"/>
    </location>
</feature>
<comment type="similarity">
    <text evidence="1">Belongs to the GST superfamily. Zeta family.</text>
</comment>
<dbReference type="Pfam" id="PF13410">
    <property type="entry name" value="GST_C_2"/>
    <property type="match status" value="1"/>
</dbReference>
<dbReference type="CDD" id="cd03042">
    <property type="entry name" value="GST_N_Zeta"/>
    <property type="match status" value="1"/>
</dbReference>
<sequence length="220" mass="24142">MTTALHDYWRSSASYRVRIALNLKGIAYERVPVDLVAGEQRSPAHLALNPQGLVPALEIDGLVLTQSLAIIDYLDETRPEPPLLPPHPMARARVRALSQAIASEIHPIANLRTLKRVEALAGPEARAAWNRDTIASGLDAFEALLDHPAFTGRFCHGHAPTMADCTLIPQLYNAARWDVPFDHLPRISAVAENCAALPAFAQAHPDRFDPHKTQAVGPRR</sequence>
<dbReference type="PANTHER" id="PTHR42673">
    <property type="entry name" value="MALEYLACETOACETATE ISOMERASE"/>
    <property type="match status" value="1"/>
</dbReference>
<dbReference type="InterPro" id="IPR010987">
    <property type="entry name" value="Glutathione-S-Trfase_C-like"/>
</dbReference>
<organism evidence="4 5">
    <name type="scientific">Paracoccus angustae</name>
    <dbReference type="NCBI Taxonomy" id="1671480"/>
    <lineage>
        <taxon>Bacteria</taxon>
        <taxon>Pseudomonadati</taxon>
        <taxon>Pseudomonadota</taxon>
        <taxon>Alphaproteobacteria</taxon>
        <taxon>Rhodobacterales</taxon>
        <taxon>Paracoccaceae</taxon>
        <taxon>Paracoccus</taxon>
    </lineage>
</organism>
<dbReference type="Gene3D" id="3.40.30.10">
    <property type="entry name" value="Glutaredoxin"/>
    <property type="match status" value="1"/>
</dbReference>
<dbReference type="SFLD" id="SFLDG00358">
    <property type="entry name" value="Main_(cytGST)"/>
    <property type="match status" value="1"/>
</dbReference>
<dbReference type="EC" id="5.2.1.2" evidence="4"/>
<dbReference type="InterPro" id="IPR004045">
    <property type="entry name" value="Glutathione_S-Trfase_N"/>
</dbReference>
<dbReference type="SUPFAM" id="SSF47616">
    <property type="entry name" value="GST C-terminal domain-like"/>
    <property type="match status" value="1"/>
</dbReference>
<dbReference type="RefSeq" id="WP_377763109.1">
    <property type="nucleotide sequence ID" value="NZ_JBHRXY010000017.1"/>
</dbReference>
<evidence type="ECO:0000313" key="5">
    <source>
        <dbReference type="Proteomes" id="UP001595539"/>
    </source>
</evidence>
<name>A0ABV7U7V1_9RHOB</name>